<protein>
    <submittedName>
        <fullName evidence="1">Uncharacterized protein</fullName>
    </submittedName>
</protein>
<name>A0A1A6HSC4_NEOLE</name>
<gene>
    <name evidence="1" type="ORF">A6R68_21180</name>
</gene>
<reference evidence="1 2" key="1">
    <citation type="submission" date="2016-06" db="EMBL/GenBank/DDBJ databases">
        <title>The Draft Genome Sequence and Annotation of the Desert Woodrat Neotoma lepida.</title>
        <authorList>
            <person name="Campbell M."/>
            <person name="Oakeson K.F."/>
            <person name="Yandell M."/>
            <person name="Halpert J.R."/>
            <person name="Dearing D."/>
        </authorList>
    </citation>
    <scope>NUCLEOTIDE SEQUENCE [LARGE SCALE GENOMIC DNA]</scope>
    <source>
        <strain evidence="1">417</strain>
        <tissue evidence="1">Liver</tissue>
    </source>
</reference>
<accession>A0A1A6HSC4</accession>
<sequence>DNHLSSEARSFHWWVIFAVTSNVATSDVFDRHDLYIEAHIVPRKSFTQSFMVHFNRLYFCCDIDWSKDQVAGCGGLARIYVSNDDDVD</sequence>
<dbReference type="Proteomes" id="UP000092124">
    <property type="component" value="Unassembled WGS sequence"/>
</dbReference>
<proteinExistence type="predicted"/>
<comment type="caution">
    <text evidence="1">The sequence shown here is derived from an EMBL/GenBank/DDBJ whole genome shotgun (WGS) entry which is preliminary data.</text>
</comment>
<dbReference type="EMBL" id="LZPO01017331">
    <property type="protein sequence ID" value="OBS80622.1"/>
    <property type="molecule type" value="Genomic_DNA"/>
</dbReference>
<dbReference type="OrthoDB" id="10062605at2759"/>
<evidence type="ECO:0000313" key="2">
    <source>
        <dbReference type="Proteomes" id="UP000092124"/>
    </source>
</evidence>
<dbReference type="AlphaFoldDB" id="A0A1A6HSC4"/>
<feature type="non-terminal residue" evidence="1">
    <location>
        <position position="88"/>
    </location>
</feature>
<organism evidence="1 2">
    <name type="scientific">Neotoma lepida</name>
    <name type="common">Desert woodrat</name>
    <dbReference type="NCBI Taxonomy" id="56216"/>
    <lineage>
        <taxon>Eukaryota</taxon>
        <taxon>Metazoa</taxon>
        <taxon>Chordata</taxon>
        <taxon>Craniata</taxon>
        <taxon>Vertebrata</taxon>
        <taxon>Euteleostomi</taxon>
        <taxon>Mammalia</taxon>
        <taxon>Eutheria</taxon>
        <taxon>Euarchontoglires</taxon>
        <taxon>Glires</taxon>
        <taxon>Rodentia</taxon>
        <taxon>Myomorpha</taxon>
        <taxon>Muroidea</taxon>
        <taxon>Cricetidae</taxon>
        <taxon>Neotominae</taxon>
        <taxon>Neotoma</taxon>
    </lineage>
</organism>
<keyword evidence="2" id="KW-1185">Reference proteome</keyword>
<feature type="non-terminal residue" evidence="1">
    <location>
        <position position="1"/>
    </location>
</feature>
<dbReference type="STRING" id="56216.A0A1A6HSC4"/>
<evidence type="ECO:0000313" key="1">
    <source>
        <dbReference type="EMBL" id="OBS80622.1"/>
    </source>
</evidence>